<keyword evidence="1" id="KW-1133">Transmembrane helix</keyword>
<organism evidence="2 3">
    <name type="scientific">Prymnesium parvum</name>
    <name type="common">Toxic golden alga</name>
    <dbReference type="NCBI Taxonomy" id="97485"/>
    <lineage>
        <taxon>Eukaryota</taxon>
        <taxon>Haptista</taxon>
        <taxon>Haptophyta</taxon>
        <taxon>Prymnesiophyceae</taxon>
        <taxon>Prymnesiales</taxon>
        <taxon>Prymnesiaceae</taxon>
        <taxon>Prymnesium</taxon>
    </lineage>
</organism>
<reference evidence="2 3" key="1">
    <citation type="journal article" date="2024" name="Science">
        <title>Giant polyketide synthase enzymes in the biosynthesis of giant marine polyether toxins.</title>
        <authorList>
            <person name="Fallon T.R."/>
            <person name="Shende V.V."/>
            <person name="Wierzbicki I.H."/>
            <person name="Pendleton A.L."/>
            <person name="Watervoot N.F."/>
            <person name="Auber R.P."/>
            <person name="Gonzalez D.J."/>
            <person name="Wisecaver J.H."/>
            <person name="Moore B.S."/>
        </authorList>
    </citation>
    <scope>NUCLEOTIDE SEQUENCE [LARGE SCALE GENOMIC DNA]</scope>
    <source>
        <strain evidence="2 3">12B1</strain>
    </source>
</reference>
<comment type="caution">
    <text evidence="2">The sequence shown here is derived from an EMBL/GenBank/DDBJ whole genome shotgun (WGS) entry which is preliminary data.</text>
</comment>
<dbReference type="EMBL" id="JBGBPQ010000017">
    <property type="protein sequence ID" value="KAL1507870.1"/>
    <property type="molecule type" value="Genomic_DNA"/>
</dbReference>
<evidence type="ECO:0000313" key="2">
    <source>
        <dbReference type="EMBL" id="KAL1507870.1"/>
    </source>
</evidence>
<evidence type="ECO:0000313" key="3">
    <source>
        <dbReference type="Proteomes" id="UP001515480"/>
    </source>
</evidence>
<keyword evidence="1" id="KW-0812">Transmembrane</keyword>
<evidence type="ECO:0000256" key="1">
    <source>
        <dbReference type="SAM" id="Phobius"/>
    </source>
</evidence>
<dbReference type="AlphaFoldDB" id="A0AB34IVJ3"/>
<feature type="transmembrane region" description="Helical" evidence="1">
    <location>
        <begin position="105"/>
        <end position="126"/>
    </location>
</feature>
<name>A0AB34IVJ3_PRYPA</name>
<keyword evidence="3" id="KW-1185">Reference proteome</keyword>
<accession>A0AB34IVJ3</accession>
<proteinExistence type="predicted"/>
<keyword evidence="1" id="KW-0472">Membrane</keyword>
<sequence>MLRKPTTLLRTARASALHTPTLHPASHCPLLRYAAAPKAPARPRAPSSAFSRRISSPVCGSTVSRWSLRLAHDNTFLSYHRNAIIATVAGSALVQYRKGEGRPPLAAAGLLGMGGMYMYIGSLLYIGQTLVLRKTLSLGLSEVAWAVLNATWPIALWTLSLACLLDETPDWLLDCLCSVQSLLPGVLHSSFFLESCQLQPIVRLLHSIQSHEERRLRTVQPGGLPVEAARRAWSEAPAGREERLSHVLRRKQSGTVLTNDEYSTIISLRLERLAAIEAKLAPLAGSHSGQWVPTATVVPVLDRLHAAVSQLEIALEADIRWLNAELRRGFGLKLLLARWFSRVPLQQQMLQEELEAVKALKRRCDAVKTDSERLMD</sequence>
<protein>
    <submittedName>
        <fullName evidence="2">Uncharacterized protein</fullName>
    </submittedName>
</protein>
<gene>
    <name evidence="2" type="ORF">AB1Y20_007477</name>
</gene>
<dbReference type="Proteomes" id="UP001515480">
    <property type="component" value="Unassembled WGS sequence"/>
</dbReference>